<name>A0A4Q4M4T2_9PLEO</name>
<accession>A0A4Q4M4T2</accession>
<protein>
    <recommendedName>
        <fullName evidence="1">Tc toxin complex TcA C-terminal TcB-binding domain-containing protein</fullName>
    </recommendedName>
</protein>
<comment type="caution">
    <text evidence="2">The sequence shown here is derived from an EMBL/GenBank/DDBJ whole genome shotgun (WGS) entry which is preliminary data.</text>
</comment>
<organism evidence="2 3">
    <name type="scientific">Alternaria tenuissima</name>
    <dbReference type="NCBI Taxonomy" id="119927"/>
    <lineage>
        <taxon>Eukaryota</taxon>
        <taxon>Fungi</taxon>
        <taxon>Dikarya</taxon>
        <taxon>Ascomycota</taxon>
        <taxon>Pezizomycotina</taxon>
        <taxon>Dothideomycetes</taxon>
        <taxon>Pleosporomycetidae</taxon>
        <taxon>Pleosporales</taxon>
        <taxon>Pleosporineae</taxon>
        <taxon>Pleosporaceae</taxon>
        <taxon>Alternaria</taxon>
        <taxon>Alternaria sect. Alternaria</taxon>
        <taxon>Alternaria alternata complex</taxon>
    </lineage>
</organism>
<evidence type="ECO:0000259" key="1">
    <source>
        <dbReference type="Pfam" id="PF18276"/>
    </source>
</evidence>
<gene>
    <name evidence="2" type="ORF">AA0114_g10176</name>
</gene>
<sequence length="662" mass="71857">MASGVSLQDVANGLNAPVSHYRFAYVLERARGFTQMVIFLGSQLLTLLQRRDEEGLARLKAGSELTVMNAVKEAKILAVAENVASFEALKKSREVSATRKEFYDGLLKAGLNQAEKDSIEAKRDTGLLDIVTGIGHLYAAQLHLIPSFSIGIAGFGGSPNVSMSVGGSNAASAVSSFLASVGAEKSLLETSSQLYATSATYIRRAEDWKFQSLIAEKEMAHIDKQMEASKVAGQMLTAELKAHNTSIVEATSAETYLRSKYTNKELFDWAVGRTTTTYFGAFQLAFRMAKRAERCLQFELGDYSGTGAAAVKNGYWDTLHSGLLAGEELLLDLGRLEAAHLERHARELEISKPVSLAKLDPIALLSLRTKGECTFTLPEYIFDLDHPGHYFRRFKTLAVSIPCVVGPFTSLSATLRQLSSRYRASTARPSAYAENPLGSDDRFVYSLTAPSIVTVVSTGANDTGVLDMRAEDPRYLPFEHAGVLGTYSLELPPVSQFDYSSIADVVLHVSYTARDAGSTLREQAAPAPVGGTSIIPLRTAFPAQWNALLAGRAAEPVLVTQARLPHWATAQRRTVLPQVTTWCALPVDGVGDLDGLEMSIANTNVTFSKDTGGFWRGSLAAGKVKYGEMVKLEWKNVADAKRVGELSCVLDFDVKEPMAQRP</sequence>
<evidence type="ECO:0000313" key="3">
    <source>
        <dbReference type="Proteomes" id="UP000292402"/>
    </source>
</evidence>
<evidence type="ECO:0000313" key="2">
    <source>
        <dbReference type="EMBL" id="RYN43623.1"/>
    </source>
</evidence>
<reference evidence="3" key="1">
    <citation type="journal article" date="2019" name="bioRxiv">
        <title>Genomics, evolutionary history and diagnostics of the Alternaria alternata species group including apple and Asian pear pathotypes.</title>
        <authorList>
            <person name="Armitage A.D."/>
            <person name="Cockerton H.M."/>
            <person name="Sreenivasaprasad S."/>
            <person name="Woodhall J.W."/>
            <person name="Lane C.R."/>
            <person name="Harrison R.J."/>
            <person name="Clarkson J.P."/>
        </authorList>
    </citation>
    <scope>NUCLEOTIDE SEQUENCE [LARGE SCALE GENOMIC DNA]</scope>
    <source>
        <strain evidence="3">FERA 1082</strain>
    </source>
</reference>
<dbReference type="EMBL" id="PDXA01000044">
    <property type="protein sequence ID" value="RYN43623.1"/>
    <property type="molecule type" value="Genomic_DNA"/>
</dbReference>
<dbReference type="AlphaFoldDB" id="A0A4Q4M4T2"/>
<feature type="domain" description="Tc toxin complex TcA C-terminal TcB-binding" evidence="1">
    <location>
        <begin position="224"/>
        <end position="513"/>
    </location>
</feature>
<dbReference type="InterPro" id="IPR040840">
    <property type="entry name" value="TcA_TcB_BD"/>
</dbReference>
<dbReference type="Proteomes" id="UP000292402">
    <property type="component" value="Unassembled WGS sequence"/>
</dbReference>
<dbReference type="Pfam" id="PF18276">
    <property type="entry name" value="TcA_TcB_BD"/>
    <property type="match status" value="1"/>
</dbReference>
<proteinExistence type="predicted"/>